<dbReference type="PANTHER" id="PTHR24096">
    <property type="entry name" value="LONG-CHAIN-FATTY-ACID--COA LIGASE"/>
    <property type="match status" value="1"/>
</dbReference>
<evidence type="ECO:0000256" key="9">
    <source>
        <dbReference type="ARBA" id="ARBA00022842"/>
    </source>
</evidence>
<organism evidence="18 19">
    <name type="scientific">Oryctes borbonicus</name>
    <dbReference type="NCBI Taxonomy" id="1629725"/>
    <lineage>
        <taxon>Eukaryota</taxon>
        <taxon>Metazoa</taxon>
        <taxon>Ecdysozoa</taxon>
        <taxon>Arthropoda</taxon>
        <taxon>Hexapoda</taxon>
        <taxon>Insecta</taxon>
        <taxon>Pterygota</taxon>
        <taxon>Neoptera</taxon>
        <taxon>Endopterygota</taxon>
        <taxon>Coleoptera</taxon>
        <taxon>Polyphaga</taxon>
        <taxon>Scarabaeiformia</taxon>
        <taxon>Scarabaeidae</taxon>
        <taxon>Dynastinae</taxon>
        <taxon>Oryctes</taxon>
    </lineage>
</organism>
<keyword evidence="7" id="KW-0547">Nucleotide-binding</keyword>
<dbReference type="GO" id="GO:0016405">
    <property type="term" value="F:CoA-ligase activity"/>
    <property type="evidence" value="ECO:0007669"/>
    <property type="project" value="TreeGrafter"/>
</dbReference>
<keyword evidence="6" id="KW-0479">Metal-binding</keyword>
<keyword evidence="9" id="KW-0460">Magnesium</keyword>
<dbReference type="InterPro" id="IPR020845">
    <property type="entry name" value="AMP-binding_CS"/>
</dbReference>
<evidence type="ECO:0000256" key="15">
    <source>
        <dbReference type="ARBA" id="ARBA00048497"/>
    </source>
</evidence>
<sequence length="408" mass="45409">IYELKTKFASIKEIVELSSKQNDADIPNIYNFISKWYSDIENYAPADVCIDDHIALIMFSSGTTGLPKGVMLTHRNFNTRRAITLEPSCIYEPKTKVTLGVLPFFHLFGLNTVITGLVHGRMVVVIEKFDPILYLSCLEKYKIETISAAPAIVQLLAKSPLVDRFNLSHVKDLVVGSAPLSRTLEEAVKRRLPIKYVRQGYSMTEGTATFVTVPPNTERLGSCGKLYPTVIGVVKDIETGENLGPLKSGELCFKGNIIMKGYYRNEEATREAFTRDGYLKTGDIGYYDHDGYFYVIDRIKELIKYKGYQVAPAELESILIAHPKIRDVAVVGIPNVDAGELPMALVALQPNADVSENDVKTYLNRYVSAHKSLHGGVKFVGEIPRNSLGKINRKEIKALAANITKSKL</sequence>
<evidence type="ECO:0000256" key="11">
    <source>
        <dbReference type="ARBA" id="ARBA00023033"/>
    </source>
</evidence>
<keyword evidence="10" id="KW-0560">Oxidoreductase</keyword>
<feature type="non-terminal residue" evidence="18">
    <location>
        <position position="1"/>
    </location>
</feature>
<dbReference type="AlphaFoldDB" id="A0A0T6B0L2"/>
<gene>
    <name evidence="18" type="ORF">AMK59_5466</name>
</gene>
<dbReference type="Pfam" id="PF00501">
    <property type="entry name" value="AMP-binding"/>
    <property type="match status" value="1"/>
</dbReference>
<evidence type="ECO:0000256" key="5">
    <source>
        <dbReference type="ARBA" id="ARBA00019043"/>
    </source>
</evidence>
<name>A0A0T6B0L2_9SCAR</name>
<dbReference type="Gene3D" id="3.40.50.980">
    <property type="match status" value="2"/>
</dbReference>
<dbReference type="Pfam" id="PF13193">
    <property type="entry name" value="AMP-binding_C"/>
    <property type="match status" value="1"/>
</dbReference>
<proteinExistence type="inferred from homology"/>
<evidence type="ECO:0000259" key="16">
    <source>
        <dbReference type="Pfam" id="PF00501"/>
    </source>
</evidence>
<dbReference type="GO" id="GO:0005777">
    <property type="term" value="C:peroxisome"/>
    <property type="evidence" value="ECO:0007669"/>
    <property type="project" value="UniProtKB-SubCell"/>
</dbReference>
<dbReference type="InterPro" id="IPR000873">
    <property type="entry name" value="AMP-dep_synth/lig_dom"/>
</dbReference>
<comment type="subcellular location">
    <subcellularLocation>
        <location evidence="2">Peroxisome</location>
    </subcellularLocation>
</comment>
<comment type="caution">
    <text evidence="18">The sequence shown here is derived from an EMBL/GenBank/DDBJ whole genome shotgun (WGS) entry which is preliminary data.</text>
</comment>
<keyword evidence="14" id="KW-0599">Photoprotein</keyword>
<accession>A0A0T6B0L2</accession>
<comment type="cofactor">
    <cofactor evidence="1">
        <name>Mg(2+)</name>
        <dbReference type="ChEBI" id="CHEBI:18420"/>
    </cofactor>
</comment>
<evidence type="ECO:0000256" key="14">
    <source>
        <dbReference type="ARBA" id="ARBA00023262"/>
    </source>
</evidence>
<evidence type="ECO:0000259" key="17">
    <source>
        <dbReference type="Pfam" id="PF13193"/>
    </source>
</evidence>
<dbReference type="Gene3D" id="2.30.38.10">
    <property type="entry name" value="Luciferase, Domain 3"/>
    <property type="match status" value="1"/>
</dbReference>
<evidence type="ECO:0000313" key="18">
    <source>
        <dbReference type="EMBL" id="KRT80850.1"/>
    </source>
</evidence>
<evidence type="ECO:0000256" key="13">
    <source>
        <dbReference type="ARBA" id="ARBA00023223"/>
    </source>
</evidence>
<keyword evidence="12" id="KW-0576">Peroxisome</keyword>
<keyword evidence="8" id="KW-0067">ATP-binding</keyword>
<keyword evidence="19" id="KW-1185">Reference proteome</keyword>
<dbReference type="EC" id="1.13.12.7" evidence="4"/>
<dbReference type="OrthoDB" id="10253869at2759"/>
<dbReference type="PROSITE" id="PS00455">
    <property type="entry name" value="AMP_BINDING"/>
    <property type="match status" value="1"/>
</dbReference>
<protein>
    <recommendedName>
        <fullName evidence="5">Luciferin 4-monooxygenase</fullName>
        <ecNumber evidence="4">1.13.12.7</ecNumber>
    </recommendedName>
</protein>
<keyword evidence="11" id="KW-0503">Monooxygenase</keyword>
<dbReference type="GO" id="GO:0046872">
    <property type="term" value="F:metal ion binding"/>
    <property type="evidence" value="ECO:0007669"/>
    <property type="project" value="UniProtKB-KW"/>
</dbReference>
<evidence type="ECO:0000256" key="10">
    <source>
        <dbReference type="ARBA" id="ARBA00023002"/>
    </source>
</evidence>
<dbReference type="SUPFAM" id="SSF56801">
    <property type="entry name" value="Acetyl-CoA synthetase-like"/>
    <property type="match status" value="1"/>
</dbReference>
<dbReference type="InterPro" id="IPR025110">
    <property type="entry name" value="AMP-bd_C"/>
</dbReference>
<feature type="domain" description="AMP-dependent synthetase/ligase" evidence="16">
    <location>
        <begin position="43"/>
        <end position="263"/>
    </location>
</feature>
<dbReference type="InterPro" id="IPR045851">
    <property type="entry name" value="AMP-bd_C_sf"/>
</dbReference>
<evidence type="ECO:0000256" key="12">
    <source>
        <dbReference type="ARBA" id="ARBA00023140"/>
    </source>
</evidence>
<dbReference type="EMBL" id="LJIG01016355">
    <property type="protein sequence ID" value="KRT80850.1"/>
    <property type="molecule type" value="Genomic_DNA"/>
</dbReference>
<evidence type="ECO:0000256" key="1">
    <source>
        <dbReference type="ARBA" id="ARBA00001946"/>
    </source>
</evidence>
<evidence type="ECO:0000256" key="6">
    <source>
        <dbReference type="ARBA" id="ARBA00022723"/>
    </source>
</evidence>
<evidence type="ECO:0000256" key="3">
    <source>
        <dbReference type="ARBA" id="ARBA00006432"/>
    </source>
</evidence>
<dbReference type="PANTHER" id="PTHR24096:SF423">
    <property type="entry name" value="GM05240P"/>
    <property type="match status" value="1"/>
</dbReference>
<dbReference type="FunFam" id="3.30.300.30:FF:000007">
    <property type="entry name" value="4-coumarate--CoA ligase 2"/>
    <property type="match status" value="1"/>
</dbReference>
<comment type="similarity">
    <text evidence="3">Belongs to the ATP-dependent AMP-binding enzyme family.</text>
</comment>
<reference evidence="18 19" key="1">
    <citation type="submission" date="2015-09" db="EMBL/GenBank/DDBJ databases">
        <title>Draft genome of the scarab beetle Oryctes borbonicus.</title>
        <authorList>
            <person name="Meyer J.M."/>
            <person name="Markov G.V."/>
            <person name="Baskaran P."/>
            <person name="Herrmann M."/>
            <person name="Sommer R.J."/>
            <person name="Roedelsperger C."/>
        </authorList>
    </citation>
    <scope>NUCLEOTIDE SEQUENCE [LARGE SCALE GENOMIC DNA]</scope>
    <source>
        <strain evidence="18">OB123</strain>
        <tissue evidence="18">Whole animal</tissue>
    </source>
</reference>
<dbReference type="GO" id="GO:0008218">
    <property type="term" value="P:bioluminescence"/>
    <property type="evidence" value="ECO:0007669"/>
    <property type="project" value="UniProtKB-KW"/>
</dbReference>
<dbReference type="GO" id="GO:0004497">
    <property type="term" value="F:monooxygenase activity"/>
    <property type="evidence" value="ECO:0007669"/>
    <property type="project" value="UniProtKB-KW"/>
</dbReference>
<evidence type="ECO:0000256" key="4">
    <source>
        <dbReference type="ARBA" id="ARBA00012532"/>
    </source>
</evidence>
<feature type="domain" description="AMP-binding enzyme C-terminal" evidence="17">
    <location>
        <begin position="314"/>
        <end position="390"/>
    </location>
</feature>
<dbReference type="Proteomes" id="UP000051574">
    <property type="component" value="Unassembled WGS sequence"/>
</dbReference>
<comment type="catalytic activity">
    <reaction evidence="15">
        <text>firefly D-luciferin + ATP + O2 = firefly oxyluciferin + hnu + AMP + CO2 + diphosphate</text>
        <dbReference type="Rhea" id="RHEA:10732"/>
        <dbReference type="ChEBI" id="CHEBI:15379"/>
        <dbReference type="ChEBI" id="CHEBI:16526"/>
        <dbReference type="ChEBI" id="CHEBI:16792"/>
        <dbReference type="ChEBI" id="CHEBI:30212"/>
        <dbReference type="ChEBI" id="CHEBI:30616"/>
        <dbReference type="ChEBI" id="CHEBI:33019"/>
        <dbReference type="ChEBI" id="CHEBI:58038"/>
        <dbReference type="ChEBI" id="CHEBI:456215"/>
        <dbReference type="EC" id="1.13.12.7"/>
    </reaction>
</comment>
<evidence type="ECO:0000256" key="2">
    <source>
        <dbReference type="ARBA" id="ARBA00004275"/>
    </source>
</evidence>
<evidence type="ECO:0000313" key="19">
    <source>
        <dbReference type="Proteomes" id="UP000051574"/>
    </source>
</evidence>
<evidence type="ECO:0000256" key="8">
    <source>
        <dbReference type="ARBA" id="ARBA00022840"/>
    </source>
</evidence>
<dbReference type="Gene3D" id="3.30.300.30">
    <property type="match status" value="1"/>
</dbReference>
<evidence type="ECO:0000256" key="7">
    <source>
        <dbReference type="ARBA" id="ARBA00022741"/>
    </source>
</evidence>
<dbReference type="GO" id="GO:0005524">
    <property type="term" value="F:ATP binding"/>
    <property type="evidence" value="ECO:0007669"/>
    <property type="project" value="UniProtKB-KW"/>
</dbReference>
<keyword evidence="13" id="KW-0455">Luminescence</keyword>